<comment type="caution">
    <text evidence="1">The sequence shown here is derived from an EMBL/GenBank/DDBJ whole genome shotgun (WGS) entry which is preliminary data.</text>
</comment>
<reference evidence="1" key="2">
    <citation type="submission" date="2023-04" db="EMBL/GenBank/DDBJ databases">
        <title>Paracnuella aquatica gen. nov., sp. nov., a member of the family Chitinophagaceae isolated from a hot spring.</title>
        <authorList>
            <person name="Wang C."/>
        </authorList>
    </citation>
    <scope>NUCLEOTIDE SEQUENCE</scope>
    <source>
        <strain evidence="1">LB-8</strain>
    </source>
</reference>
<keyword evidence="2" id="KW-1185">Reference proteome</keyword>
<dbReference type="RefSeq" id="WP_279295660.1">
    <property type="nucleotide sequence ID" value="NZ_JAOTIF010000001.1"/>
</dbReference>
<dbReference type="Proteomes" id="UP001155483">
    <property type="component" value="Unassembled WGS sequence"/>
</dbReference>
<dbReference type="AlphaFoldDB" id="A0A9X2XSQ4"/>
<accession>A0A9X2XSQ4</accession>
<gene>
    <name evidence="1" type="ORF">OCK74_03780</name>
</gene>
<reference evidence="1" key="1">
    <citation type="submission" date="2022-09" db="EMBL/GenBank/DDBJ databases">
        <authorList>
            <person name="Yuan C."/>
            <person name="Ke Z."/>
        </authorList>
    </citation>
    <scope>NUCLEOTIDE SEQUENCE</scope>
    <source>
        <strain evidence="1">LB-8</strain>
    </source>
</reference>
<proteinExistence type="predicted"/>
<protein>
    <submittedName>
        <fullName evidence="1">Uncharacterized protein</fullName>
    </submittedName>
</protein>
<dbReference type="EMBL" id="JAOTIF010000001">
    <property type="protein sequence ID" value="MCU7548216.1"/>
    <property type="molecule type" value="Genomic_DNA"/>
</dbReference>
<evidence type="ECO:0000313" key="2">
    <source>
        <dbReference type="Proteomes" id="UP001155483"/>
    </source>
</evidence>
<name>A0A9X2XSQ4_9BACT</name>
<sequence>MKTITQDCIDIVKELAGHEYLYFDTALEVRTSPHTFPFQAWGVCASPQDELYVMDGNQEWHKIEPNVGNAYLVLGSLYQRLQLLKRKFHPHSLKGRSSAA</sequence>
<organism evidence="1 2">
    <name type="scientific">Paraflavisolibacter caeni</name>
    <dbReference type="NCBI Taxonomy" id="2982496"/>
    <lineage>
        <taxon>Bacteria</taxon>
        <taxon>Pseudomonadati</taxon>
        <taxon>Bacteroidota</taxon>
        <taxon>Chitinophagia</taxon>
        <taxon>Chitinophagales</taxon>
        <taxon>Chitinophagaceae</taxon>
        <taxon>Paraflavisolibacter</taxon>
    </lineage>
</organism>
<evidence type="ECO:0000313" key="1">
    <source>
        <dbReference type="EMBL" id="MCU7548216.1"/>
    </source>
</evidence>